<evidence type="ECO:0000313" key="4">
    <source>
        <dbReference type="Proteomes" id="UP001231616"/>
    </source>
</evidence>
<evidence type="ECO:0000259" key="2">
    <source>
        <dbReference type="Pfam" id="PF03544"/>
    </source>
</evidence>
<evidence type="ECO:0000313" key="3">
    <source>
        <dbReference type="EMBL" id="MDP4536561.1"/>
    </source>
</evidence>
<dbReference type="PROSITE" id="PS51257">
    <property type="entry name" value="PROKAR_LIPOPROTEIN"/>
    <property type="match status" value="1"/>
</dbReference>
<accession>A0ABT9GZU6</accession>
<dbReference type="Proteomes" id="UP001231616">
    <property type="component" value="Unassembled WGS sequence"/>
</dbReference>
<dbReference type="InterPro" id="IPR037682">
    <property type="entry name" value="TonB_C"/>
</dbReference>
<name>A0ABT9GZU6_9GAMM</name>
<reference evidence="3 4" key="1">
    <citation type="submission" date="2023-08" db="EMBL/GenBank/DDBJ databases">
        <authorList>
            <person name="Joshi A."/>
            <person name="Thite S."/>
        </authorList>
    </citation>
    <scope>NUCLEOTIDE SEQUENCE [LARGE SCALE GENOMIC DNA]</scope>
    <source>
        <strain evidence="3 4">AC40</strain>
    </source>
</reference>
<feature type="domain" description="TonB C-terminal" evidence="2">
    <location>
        <begin position="51"/>
        <end position="122"/>
    </location>
</feature>
<comment type="caution">
    <text evidence="3">The sequence shown here is derived from an EMBL/GenBank/DDBJ whole genome shotgun (WGS) entry which is preliminary data.</text>
</comment>
<keyword evidence="1" id="KW-0732">Signal</keyword>
<evidence type="ECO:0000256" key="1">
    <source>
        <dbReference type="SAM" id="SignalP"/>
    </source>
</evidence>
<feature type="signal peptide" evidence="1">
    <location>
        <begin position="1"/>
        <end position="20"/>
    </location>
</feature>
<proteinExistence type="predicted"/>
<gene>
    <name evidence="3" type="ORF">Q3O60_10210</name>
</gene>
<dbReference type="RefSeq" id="WP_305893824.1">
    <property type="nucleotide sequence ID" value="NZ_JAUZVZ010000012.1"/>
</dbReference>
<protein>
    <submittedName>
        <fullName evidence="3">Energy transducer TonB</fullName>
    </submittedName>
</protein>
<dbReference type="Gene3D" id="3.30.2420.10">
    <property type="entry name" value="TonB"/>
    <property type="match status" value="1"/>
</dbReference>
<feature type="chain" id="PRO_5045723673" evidence="1">
    <location>
        <begin position="21"/>
        <end position="159"/>
    </location>
</feature>
<dbReference type="Pfam" id="PF03544">
    <property type="entry name" value="TonB_C"/>
    <property type="match status" value="1"/>
</dbReference>
<keyword evidence="4" id="KW-1185">Reference proteome</keyword>
<dbReference type="SUPFAM" id="SSF74653">
    <property type="entry name" value="TolA/TonB C-terminal domain"/>
    <property type="match status" value="1"/>
</dbReference>
<organism evidence="3 4">
    <name type="scientific">Alkalimonas collagenimarina</name>
    <dbReference type="NCBI Taxonomy" id="400390"/>
    <lineage>
        <taxon>Bacteria</taxon>
        <taxon>Pseudomonadati</taxon>
        <taxon>Pseudomonadota</taxon>
        <taxon>Gammaproteobacteria</taxon>
        <taxon>Alkalimonas</taxon>
    </lineage>
</organism>
<dbReference type="EMBL" id="JAUZVZ010000012">
    <property type="protein sequence ID" value="MDP4536561.1"/>
    <property type="molecule type" value="Genomic_DNA"/>
</dbReference>
<sequence length="159" mass="18041">MKKYLMALVGCIMVAGCSSTQPPEQFTDLPLSETELLAPKWQNLQRITALYPVEHARAGHDGCATIEYVITPDYQVTTIKTIDADSRFFAEEATRAITRWNWSDLTPGKLTEPVKTRTRFEFCLESSEGRCVESQLQQERQCRGADVLFAVGHLRVRTR</sequence>